<name>A0ABN7UKT9_GIGMA</name>
<reference evidence="1 2" key="1">
    <citation type="submission" date="2021-06" db="EMBL/GenBank/DDBJ databases">
        <authorList>
            <person name="Kallberg Y."/>
            <person name="Tangrot J."/>
            <person name="Rosling A."/>
        </authorList>
    </citation>
    <scope>NUCLEOTIDE SEQUENCE [LARGE SCALE GENOMIC DNA]</scope>
    <source>
        <strain evidence="1 2">120-4 pot B 10/14</strain>
    </source>
</reference>
<organism evidence="1 2">
    <name type="scientific">Gigaspora margarita</name>
    <dbReference type="NCBI Taxonomy" id="4874"/>
    <lineage>
        <taxon>Eukaryota</taxon>
        <taxon>Fungi</taxon>
        <taxon>Fungi incertae sedis</taxon>
        <taxon>Mucoromycota</taxon>
        <taxon>Glomeromycotina</taxon>
        <taxon>Glomeromycetes</taxon>
        <taxon>Diversisporales</taxon>
        <taxon>Gigasporaceae</taxon>
        <taxon>Gigaspora</taxon>
    </lineage>
</organism>
<sequence length="104" mass="12307">MLISEELKHTSEFLLPTSKYCRECERFARRIVDNMNDTPTQLIGMSPNSAIKLERVYFKLSTKYYCPIDVDEPQLPKGTTIRFLLAKEEWKNDPFEQYRITDPI</sequence>
<dbReference type="Proteomes" id="UP000789901">
    <property type="component" value="Unassembled WGS sequence"/>
</dbReference>
<protein>
    <submittedName>
        <fullName evidence="1">38262_t:CDS:1</fullName>
    </submittedName>
</protein>
<comment type="caution">
    <text evidence="1">The sequence shown here is derived from an EMBL/GenBank/DDBJ whole genome shotgun (WGS) entry which is preliminary data.</text>
</comment>
<keyword evidence="2" id="KW-1185">Reference proteome</keyword>
<proteinExistence type="predicted"/>
<evidence type="ECO:0000313" key="2">
    <source>
        <dbReference type="Proteomes" id="UP000789901"/>
    </source>
</evidence>
<evidence type="ECO:0000313" key="1">
    <source>
        <dbReference type="EMBL" id="CAG8621239.1"/>
    </source>
</evidence>
<dbReference type="EMBL" id="CAJVQB010003907">
    <property type="protein sequence ID" value="CAG8621239.1"/>
    <property type="molecule type" value="Genomic_DNA"/>
</dbReference>
<gene>
    <name evidence="1" type="ORF">GMARGA_LOCUS7854</name>
</gene>
<accession>A0ABN7UKT9</accession>